<dbReference type="PANTHER" id="PTHR34310:SF9">
    <property type="entry name" value="BLR5716 PROTEIN"/>
    <property type="match status" value="1"/>
</dbReference>
<sequence>MESFDIPLHGPRVEPTPRWVRVRAGDVWVADSRRALLLAWYGPDMLPTYCFPPDDVRADLFRPSAGGGSSVAVAHDVQVGDVVLAGAAMRFGDPGPPLSAVEGHWSFTWDGRVSWFEEALEVHVHARDPSKRVDVVPSEREIRVEVAGQVVAESTRPHALFETGLPTRWYLPVDDVASELLEPSDTVSQCPYKGTARYWSVRAGGEVHRDLAWSYAEPVPECPRIAGLVCFFNEKVDLVIDGVPQPRPFTPWS</sequence>
<feature type="domain" description="DUF427" evidence="1">
    <location>
        <begin position="20"/>
        <end position="109"/>
    </location>
</feature>
<dbReference type="InterPro" id="IPR038694">
    <property type="entry name" value="DUF427_sf"/>
</dbReference>
<gene>
    <name evidence="2" type="ORF">AVDCRST_MAG10-2291</name>
</gene>
<dbReference type="PANTHER" id="PTHR34310">
    <property type="entry name" value="DUF427 DOMAIN PROTEIN (AFU_ORTHOLOGUE AFUA_3G02220)"/>
    <property type="match status" value="1"/>
</dbReference>
<dbReference type="Pfam" id="PF04248">
    <property type="entry name" value="NTP_transf_9"/>
    <property type="match status" value="2"/>
</dbReference>
<proteinExistence type="predicted"/>
<feature type="domain" description="DUF427" evidence="1">
    <location>
        <begin position="142"/>
        <end position="234"/>
    </location>
</feature>
<reference evidence="2" key="1">
    <citation type="submission" date="2020-02" db="EMBL/GenBank/DDBJ databases">
        <authorList>
            <person name="Meier V. D."/>
        </authorList>
    </citation>
    <scope>NUCLEOTIDE SEQUENCE</scope>
    <source>
        <strain evidence="2">AVDCRST_MAG10</strain>
    </source>
</reference>
<organism evidence="2">
    <name type="scientific">uncultured Acidimicrobiales bacterium</name>
    <dbReference type="NCBI Taxonomy" id="310071"/>
    <lineage>
        <taxon>Bacteria</taxon>
        <taxon>Bacillati</taxon>
        <taxon>Actinomycetota</taxon>
        <taxon>Acidimicrobiia</taxon>
        <taxon>Acidimicrobiales</taxon>
        <taxon>environmental samples</taxon>
    </lineage>
</organism>
<accession>A0A6J4IH53</accession>
<name>A0A6J4IH53_9ACTN</name>
<dbReference type="Gene3D" id="2.170.150.40">
    <property type="entry name" value="Domain of unknown function (DUF427)"/>
    <property type="match status" value="2"/>
</dbReference>
<dbReference type="AlphaFoldDB" id="A0A6J4IH53"/>
<protein>
    <recommendedName>
        <fullName evidence="1">DUF427 domain-containing protein</fullName>
    </recommendedName>
</protein>
<dbReference type="InterPro" id="IPR007361">
    <property type="entry name" value="DUF427"/>
</dbReference>
<dbReference type="EMBL" id="CADCTB010000143">
    <property type="protein sequence ID" value="CAA9251917.1"/>
    <property type="molecule type" value="Genomic_DNA"/>
</dbReference>
<evidence type="ECO:0000313" key="2">
    <source>
        <dbReference type="EMBL" id="CAA9251917.1"/>
    </source>
</evidence>
<evidence type="ECO:0000259" key="1">
    <source>
        <dbReference type="Pfam" id="PF04248"/>
    </source>
</evidence>